<comment type="caution">
    <text evidence="6">The sequence shown here is derived from an EMBL/GenBank/DDBJ whole genome shotgun (WGS) entry which is preliminary data.</text>
</comment>
<feature type="binding site" evidence="4">
    <location>
        <position position="359"/>
    </location>
    <ligand>
        <name>substrate</name>
    </ligand>
</feature>
<dbReference type="InterPro" id="IPR036188">
    <property type="entry name" value="FAD/NAD-bd_sf"/>
</dbReference>
<dbReference type="GO" id="GO:0016491">
    <property type="term" value="F:oxidoreductase activity"/>
    <property type="evidence" value="ECO:0007669"/>
    <property type="project" value="UniProtKB-KW"/>
</dbReference>
<keyword evidence="3" id="KW-0560">Oxidoreductase</keyword>
<gene>
    <name evidence="6" type="ORF">ASILVAE211_10700</name>
</gene>
<dbReference type="Gene3D" id="1.10.405.10">
    <property type="entry name" value="Guanine Nucleotide Dissociation Inhibitor, domain 1"/>
    <property type="match status" value="1"/>
</dbReference>
<name>A0A963YSE6_9PROT</name>
<dbReference type="Gene3D" id="3.90.660.10">
    <property type="match status" value="1"/>
</dbReference>
<evidence type="ECO:0000313" key="6">
    <source>
        <dbReference type="EMBL" id="MCB8875652.1"/>
    </source>
</evidence>
<sequence>MLAGVAAAAPLLAATVPAAKADIRPGQKEVLVLGAGMAGLTAALSLLRRGHKVTVIEFQNRIGGRLLSVPLMGGQFSEAGGGHFRSNMPYTLSYIRRFKLPILALNDGLPRYFVDGKTADGWNLADRPWPLTREERNVTLASSFNRYLFRAGLDTDTVLDATWPDAGALEALDDVTIGDLLRNHGASEAFCQLLSAHAGTFSVQAQALAAAPRFAYHFGSPALFRVQGGNNRLPMALANTIGIENIVLGEPVTEIDDNGPKIRVVTASGKAYSGDAVISTIPFSVLGDVKVNPGWSSGKLKMFQKMLWDKTVKVIAQTKSPVWLEQGAYGWPMAGGDRPWERVIDITGNEGGGYGNVFFYLNDKNAEAVLAHPRQSRADVVVKQFQQDMPSLLGDIVMTKSFAWSEQPWIKGSFGAMPLGGGWMIKEWLQPEGRIHFAGDFTTLKTGWVEGAIESGLRAARQVDPDAKAEGNPAIRQEKKS</sequence>
<protein>
    <submittedName>
        <fullName evidence="6">FAD-dependent oxidoreductase</fullName>
    </submittedName>
</protein>
<dbReference type="EMBL" id="JAESVB010000004">
    <property type="protein sequence ID" value="MCB8875652.1"/>
    <property type="molecule type" value="Genomic_DNA"/>
</dbReference>
<dbReference type="InterPro" id="IPR050703">
    <property type="entry name" value="Flavin_MAO"/>
</dbReference>
<dbReference type="PANTHER" id="PTHR43563">
    <property type="entry name" value="AMINE OXIDASE"/>
    <property type="match status" value="1"/>
</dbReference>
<dbReference type="InterPro" id="IPR001613">
    <property type="entry name" value="Flavin_amine_oxidase"/>
</dbReference>
<dbReference type="SUPFAM" id="SSF54373">
    <property type="entry name" value="FAD-linked reductases, C-terminal domain"/>
    <property type="match status" value="1"/>
</dbReference>
<keyword evidence="7" id="KW-1185">Reference proteome</keyword>
<evidence type="ECO:0000256" key="3">
    <source>
        <dbReference type="ARBA" id="ARBA00023002"/>
    </source>
</evidence>
<dbReference type="Pfam" id="PF01593">
    <property type="entry name" value="Amino_oxidase"/>
    <property type="match status" value="1"/>
</dbReference>
<evidence type="ECO:0000256" key="2">
    <source>
        <dbReference type="ARBA" id="ARBA00005995"/>
    </source>
</evidence>
<reference evidence="6" key="1">
    <citation type="journal article" date="2021" name="Microorganisms">
        <title>Acidisoma silvae sp. nov. and Acidisomacellulosilytica sp. nov., Two Acidophilic Bacteria Isolated from Decaying Wood, Hydrolyzing Cellulose and Producing Poly-3-hydroxybutyrate.</title>
        <authorList>
            <person name="Mieszkin S."/>
            <person name="Pouder E."/>
            <person name="Uroz S."/>
            <person name="Simon-Colin C."/>
            <person name="Alain K."/>
        </authorList>
    </citation>
    <scope>NUCLEOTIDE SEQUENCE</scope>
    <source>
        <strain evidence="6">HW T2.11</strain>
    </source>
</reference>
<evidence type="ECO:0000259" key="5">
    <source>
        <dbReference type="Pfam" id="PF01593"/>
    </source>
</evidence>
<organism evidence="6 7">
    <name type="scientific">Acidisoma silvae</name>
    <dbReference type="NCBI Taxonomy" id="2802396"/>
    <lineage>
        <taxon>Bacteria</taxon>
        <taxon>Pseudomonadati</taxon>
        <taxon>Pseudomonadota</taxon>
        <taxon>Alphaproteobacteria</taxon>
        <taxon>Acetobacterales</taxon>
        <taxon>Acidocellaceae</taxon>
        <taxon>Acidisoma</taxon>
    </lineage>
</organism>
<feature type="binding site" evidence="4">
    <location>
        <position position="252"/>
    </location>
    <ligand>
        <name>FAD</name>
        <dbReference type="ChEBI" id="CHEBI:57692"/>
    </ligand>
</feature>
<accession>A0A963YSE6</accession>
<dbReference type="AlphaFoldDB" id="A0A963YSE6"/>
<dbReference type="RefSeq" id="WP_227321314.1">
    <property type="nucleotide sequence ID" value="NZ_JAESVB010000004.1"/>
</dbReference>
<dbReference type="SUPFAM" id="SSF51905">
    <property type="entry name" value="FAD/NAD(P)-binding domain"/>
    <property type="match status" value="1"/>
</dbReference>
<evidence type="ECO:0000256" key="1">
    <source>
        <dbReference type="ARBA" id="ARBA00001974"/>
    </source>
</evidence>
<reference evidence="6" key="2">
    <citation type="submission" date="2021-01" db="EMBL/GenBank/DDBJ databases">
        <authorList>
            <person name="Mieszkin S."/>
            <person name="Pouder E."/>
            <person name="Alain K."/>
        </authorList>
    </citation>
    <scope>NUCLEOTIDE SEQUENCE</scope>
    <source>
        <strain evidence="6">HW T2.11</strain>
    </source>
</reference>
<feature type="domain" description="Amine oxidase" evidence="5">
    <location>
        <begin position="37"/>
        <end position="463"/>
    </location>
</feature>
<evidence type="ECO:0000256" key="4">
    <source>
        <dbReference type="PIRSR" id="PIRSR601613-1"/>
    </source>
</evidence>
<comment type="similarity">
    <text evidence="2">Belongs to the flavin monoamine oxidase family.</text>
</comment>
<dbReference type="Gene3D" id="3.50.50.60">
    <property type="entry name" value="FAD/NAD(P)-binding domain"/>
    <property type="match status" value="1"/>
</dbReference>
<dbReference type="PRINTS" id="PR00757">
    <property type="entry name" value="AMINEOXDASEF"/>
</dbReference>
<evidence type="ECO:0000313" key="7">
    <source>
        <dbReference type="Proteomes" id="UP000708298"/>
    </source>
</evidence>
<proteinExistence type="inferred from homology"/>
<dbReference type="Proteomes" id="UP000708298">
    <property type="component" value="Unassembled WGS sequence"/>
</dbReference>
<dbReference type="PANTHER" id="PTHR43563:SF1">
    <property type="entry name" value="AMINE OXIDASE [FLAVIN-CONTAINING] B"/>
    <property type="match status" value="1"/>
</dbReference>
<dbReference type="InterPro" id="IPR002937">
    <property type="entry name" value="Amino_oxidase"/>
</dbReference>
<comment type="cofactor">
    <cofactor evidence="1">
        <name>FAD</name>
        <dbReference type="ChEBI" id="CHEBI:57692"/>
    </cofactor>
</comment>